<reference evidence="1" key="1">
    <citation type="submission" date="2020-05" db="EMBL/GenBank/DDBJ databases">
        <title>Large-scale comparative analyses of tick genomes elucidate their genetic diversity and vector capacities.</title>
        <authorList>
            <person name="Jia N."/>
            <person name="Wang J."/>
            <person name="Shi W."/>
            <person name="Du L."/>
            <person name="Sun Y."/>
            <person name="Zhan W."/>
            <person name="Jiang J."/>
            <person name="Wang Q."/>
            <person name="Zhang B."/>
            <person name="Ji P."/>
            <person name="Sakyi L.B."/>
            <person name="Cui X."/>
            <person name="Yuan T."/>
            <person name="Jiang B."/>
            <person name="Yang W."/>
            <person name="Lam T.T.-Y."/>
            <person name="Chang Q."/>
            <person name="Ding S."/>
            <person name="Wang X."/>
            <person name="Zhu J."/>
            <person name="Ruan X."/>
            <person name="Zhao L."/>
            <person name="Wei J."/>
            <person name="Que T."/>
            <person name="Du C."/>
            <person name="Cheng J."/>
            <person name="Dai P."/>
            <person name="Han X."/>
            <person name="Huang E."/>
            <person name="Gao Y."/>
            <person name="Liu J."/>
            <person name="Shao H."/>
            <person name="Ye R."/>
            <person name="Li L."/>
            <person name="Wei W."/>
            <person name="Wang X."/>
            <person name="Wang C."/>
            <person name="Yang T."/>
            <person name="Huo Q."/>
            <person name="Li W."/>
            <person name="Guo W."/>
            <person name="Chen H."/>
            <person name="Zhou L."/>
            <person name="Ni X."/>
            <person name="Tian J."/>
            <person name="Zhou Y."/>
            <person name="Sheng Y."/>
            <person name="Liu T."/>
            <person name="Pan Y."/>
            <person name="Xia L."/>
            <person name="Li J."/>
            <person name="Zhao F."/>
            <person name="Cao W."/>
        </authorList>
    </citation>
    <scope>NUCLEOTIDE SEQUENCE</scope>
    <source>
        <strain evidence="1">Hyas-2018</strain>
    </source>
</reference>
<gene>
    <name evidence="1" type="ORF">HPB50_000647</name>
</gene>
<sequence>MTSCYNTVRDQQQQRRPHVSTSSTMFQAAKLQAVPSTIPNKLPGLLAWLGKWPLLSSSCSFPGKQARWKQWWSVWHMGHCSGCTLLEKTPSPRASSLASHAFQLAEEQAKEQRLNIWDEYDETEDAKPQEGIDDR</sequence>
<comment type="caution">
    <text evidence="1">The sequence shown here is derived from an EMBL/GenBank/DDBJ whole genome shotgun (WGS) entry which is preliminary data.</text>
</comment>
<proteinExistence type="predicted"/>
<name>A0ACB7TA50_HYAAI</name>
<organism evidence="1 2">
    <name type="scientific">Hyalomma asiaticum</name>
    <name type="common">Tick</name>
    <dbReference type="NCBI Taxonomy" id="266040"/>
    <lineage>
        <taxon>Eukaryota</taxon>
        <taxon>Metazoa</taxon>
        <taxon>Ecdysozoa</taxon>
        <taxon>Arthropoda</taxon>
        <taxon>Chelicerata</taxon>
        <taxon>Arachnida</taxon>
        <taxon>Acari</taxon>
        <taxon>Parasitiformes</taxon>
        <taxon>Ixodida</taxon>
        <taxon>Ixodoidea</taxon>
        <taxon>Ixodidae</taxon>
        <taxon>Hyalomminae</taxon>
        <taxon>Hyalomma</taxon>
    </lineage>
</organism>
<evidence type="ECO:0000313" key="1">
    <source>
        <dbReference type="EMBL" id="KAH6943933.1"/>
    </source>
</evidence>
<keyword evidence="2" id="KW-1185">Reference proteome</keyword>
<protein>
    <submittedName>
        <fullName evidence="1">Uncharacterized protein</fullName>
    </submittedName>
</protein>
<dbReference type="EMBL" id="CM023481">
    <property type="protein sequence ID" value="KAH6943933.1"/>
    <property type="molecule type" value="Genomic_DNA"/>
</dbReference>
<dbReference type="Proteomes" id="UP000821845">
    <property type="component" value="Chromosome 1"/>
</dbReference>
<accession>A0ACB7TA50</accession>
<evidence type="ECO:0000313" key="2">
    <source>
        <dbReference type="Proteomes" id="UP000821845"/>
    </source>
</evidence>